<dbReference type="Pfam" id="PF11322">
    <property type="entry name" value="DUF3124"/>
    <property type="match status" value="1"/>
</dbReference>
<protein>
    <submittedName>
        <fullName evidence="1">DUF3124 domain-containing protein</fullName>
    </submittedName>
</protein>
<reference evidence="1 4" key="1">
    <citation type="journal article" date="2015" name="Int. J. Syst. Evol. Microbiol.">
        <title>Algibacter amylolyticus sp. nov., isolated from intertidal sediment.</title>
        <authorList>
            <person name="Zhang D.C."/>
            <person name="Wu J."/>
            <person name="Neuner K."/>
            <person name="Yao J."/>
            <person name="Margesin R."/>
        </authorList>
    </citation>
    <scope>NUCLEOTIDE SEQUENCE [LARGE SCALE GENOMIC DNA]</scope>
    <source>
        <strain evidence="1 4">RU-4-M-4</strain>
    </source>
</reference>
<comment type="caution">
    <text evidence="1">The sequence shown here is derived from an EMBL/GenBank/DDBJ whole genome shotgun (WGS) entry which is preliminary data.</text>
</comment>
<gene>
    <name evidence="1" type="ORF">F2B50_14735</name>
    <name evidence="2" type="ORF">FPF71_14735</name>
</gene>
<dbReference type="AlphaFoldDB" id="A0A5M7B556"/>
<reference evidence="1" key="3">
    <citation type="submission" date="2019-09" db="EMBL/GenBank/DDBJ databases">
        <authorList>
            <person name="Zhang D.-C."/>
        </authorList>
    </citation>
    <scope>NUCLEOTIDE SEQUENCE</scope>
    <source>
        <strain evidence="1">RU-4-M-4</strain>
    </source>
</reference>
<evidence type="ECO:0000313" key="1">
    <source>
        <dbReference type="EMBL" id="KAA5822401.1"/>
    </source>
</evidence>
<evidence type="ECO:0000313" key="3">
    <source>
        <dbReference type="Proteomes" id="UP000315145"/>
    </source>
</evidence>
<dbReference type="Proteomes" id="UP000315145">
    <property type="component" value="Unassembled WGS sequence"/>
</dbReference>
<proteinExistence type="predicted"/>
<dbReference type="OrthoDB" id="283474at2"/>
<sequence>MIYNMRILFFCMLTLILNSCQNQNPNLNKSGEDELKSLEVEQTLDKDLVNFKDLIYIPIYSDIYIDNNNPEHLLTATLSVRNTSINDTLYISKIDYYNTGGTLVKNYINNTIILNPMATVNYVIEKEDTSGGSGANFIVEVSAKNRNTRPLIQAIMIGQFNNKSFSFSTDGYSISDKNLTLKTEKK</sequence>
<accession>A0A5M7B556</accession>
<name>A0A5M7B556_9FLAO</name>
<dbReference type="EMBL" id="VMBF01000009">
    <property type="protein sequence ID" value="TSJ73551.1"/>
    <property type="molecule type" value="Genomic_DNA"/>
</dbReference>
<evidence type="ECO:0000313" key="4">
    <source>
        <dbReference type="Proteomes" id="UP000322315"/>
    </source>
</evidence>
<dbReference type="Proteomes" id="UP000322315">
    <property type="component" value="Unassembled WGS sequence"/>
</dbReference>
<reference evidence="2 3" key="2">
    <citation type="submission" date="2019-07" db="EMBL/GenBank/DDBJ databases">
        <title>Algibacter marinivivus sp. nov., isolated from the surface of a marine red alga.</title>
        <authorList>
            <person name="Zhong X."/>
            <person name="Xu W."/>
            <person name="Zhang Y."/>
            <person name="Zhang Q."/>
            <person name="Du Z."/>
        </authorList>
    </citation>
    <scope>NUCLEOTIDE SEQUENCE [LARGE SCALE GENOMIC DNA]</scope>
    <source>
        <strain evidence="2 3">RU-4-M-4</strain>
    </source>
</reference>
<evidence type="ECO:0000313" key="2">
    <source>
        <dbReference type="EMBL" id="TSJ73551.1"/>
    </source>
</evidence>
<keyword evidence="3" id="KW-1185">Reference proteome</keyword>
<dbReference type="InterPro" id="IPR021471">
    <property type="entry name" value="DUF3124"/>
</dbReference>
<organism evidence="1 4">
    <name type="scientific">Algibacter amylolyticus</name>
    <dbReference type="NCBI Taxonomy" id="1608400"/>
    <lineage>
        <taxon>Bacteria</taxon>
        <taxon>Pseudomonadati</taxon>
        <taxon>Bacteroidota</taxon>
        <taxon>Flavobacteriia</taxon>
        <taxon>Flavobacteriales</taxon>
        <taxon>Flavobacteriaceae</taxon>
        <taxon>Algibacter</taxon>
    </lineage>
</organism>
<dbReference type="EMBL" id="VWRS01000009">
    <property type="protein sequence ID" value="KAA5822401.1"/>
    <property type="molecule type" value="Genomic_DNA"/>
</dbReference>